<protein>
    <submittedName>
        <fullName evidence="2">ThiJ/PfpI domain-containing protein</fullName>
    </submittedName>
</protein>
<dbReference type="OrthoDB" id="543156at2759"/>
<dbReference type="InterPro" id="IPR002818">
    <property type="entry name" value="DJ-1/PfpI"/>
</dbReference>
<dbReference type="Pfam" id="PF01965">
    <property type="entry name" value="DJ-1_PfpI"/>
    <property type="match status" value="1"/>
</dbReference>
<comment type="caution">
    <text evidence="2">The sequence shown here is derived from an EMBL/GenBank/DDBJ whole genome shotgun (WGS) entry which is preliminary data.</text>
</comment>
<evidence type="ECO:0000313" key="2">
    <source>
        <dbReference type="EMBL" id="ORY32765.1"/>
    </source>
</evidence>
<feature type="non-terminal residue" evidence="2">
    <location>
        <position position="207"/>
    </location>
</feature>
<name>A0A1Y2BFA5_9FUNG</name>
<organism evidence="2 3">
    <name type="scientific">Rhizoclosmatium globosum</name>
    <dbReference type="NCBI Taxonomy" id="329046"/>
    <lineage>
        <taxon>Eukaryota</taxon>
        <taxon>Fungi</taxon>
        <taxon>Fungi incertae sedis</taxon>
        <taxon>Chytridiomycota</taxon>
        <taxon>Chytridiomycota incertae sedis</taxon>
        <taxon>Chytridiomycetes</taxon>
        <taxon>Chytridiales</taxon>
        <taxon>Chytriomycetaceae</taxon>
        <taxon>Rhizoclosmatium</taxon>
    </lineage>
</organism>
<evidence type="ECO:0000259" key="1">
    <source>
        <dbReference type="Pfam" id="PF01965"/>
    </source>
</evidence>
<sequence>MTSRPLLIGGLYYYGWELLDVQGPMSVLLKMASHSQQQVEFVTVGPVEGGSVESTAHQPVVAHHSYATCPPLDVLVVPGGIGSFVAAKDTALLDFVEEVAHTATLVASVCSGSSILAAAGLLDGRRATSNKAWFGPMAAYGSNVDYIHDARFVEDGKFVTASGVSAGLDMAFVLGEKLFGKAIADKVAKQTFYTPLGNAHDPFAKIH</sequence>
<dbReference type="Proteomes" id="UP000193642">
    <property type="component" value="Unassembled WGS sequence"/>
</dbReference>
<dbReference type="CDD" id="cd03139">
    <property type="entry name" value="GATase1_PfpI_2"/>
    <property type="match status" value="1"/>
</dbReference>
<reference evidence="2 3" key="1">
    <citation type="submission" date="2016-07" db="EMBL/GenBank/DDBJ databases">
        <title>Pervasive Adenine N6-methylation of Active Genes in Fungi.</title>
        <authorList>
            <consortium name="DOE Joint Genome Institute"/>
            <person name="Mondo S.J."/>
            <person name="Dannebaum R.O."/>
            <person name="Kuo R.C."/>
            <person name="Labutti K."/>
            <person name="Haridas S."/>
            <person name="Kuo A."/>
            <person name="Salamov A."/>
            <person name="Ahrendt S.R."/>
            <person name="Lipzen A."/>
            <person name="Sullivan W."/>
            <person name="Andreopoulos W.B."/>
            <person name="Clum A."/>
            <person name="Lindquist E."/>
            <person name="Daum C."/>
            <person name="Ramamoorthy G.K."/>
            <person name="Gryganskyi A."/>
            <person name="Culley D."/>
            <person name="Magnuson J.K."/>
            <person name="James T.Y."/>
            <person name="O'Malley M.A."/>
            <person name="Stajich J.E."/>
            <person name="Spatafora J.W."/>
            <person name="Visel A."/>
            <person name="Grigoriev I.V."/>
        </authorList>
    </citation>
    <scope>NUCLEOTIDE SEQUENCE [LARGE SCALE GENOMIC DNA]</scope>
    <source>
        <strain evidence="2 3">JEL800</strain>
    </source>
</reference>
<gene>
    <name evidence="2" type="ORF">BCR33DRAFT_665407</name>
</gene>
<dbReference type="STRING" id="329046.A0A1Y2BFA5"/>
<dbReference type="PANTHER" id="PTHR43130">
    <property type="entry name" value="ARAC-FAMILY TRANSCRIPTIONAL REGULATOR"/>
    <property type="match status" value="1"/>
</dbReference>
<accession>A0A1Y2BFA5</accession>
<proteinExistence type="predicted"/>
<dbReference type="InterPro" id="IPR052158">
    <property type="entry name" value="INH-QAR"/>
</dbReference>
<dbReference type="EMBL" id="MCGO01000070">
    <property type="protein sequence ID" value="ORY32765.1"/>
    <property type="molecule type" value="Genomic_DNA"/>
</dbReference>
<dbReference type="InterPro" id="IPR029062">
    <property type="entry name" value="Class_I_gatase-like"/>
</dbReference>
<dbReference type="SUPFAM" id="SSF52317">
    <property type="entry name" value="Class I glutamine amidotransferase-like"/>
    <property type="match status" value="1"/>
</dbReference>
<dbReference type="Gene3D" id="3.40.50.880">
    <property type="match status" value="1"/>
</dbReference>
<keyword evidence="3" id="KW-1185">Reference proteome</keyword>
<dbReference type="AlphaFoldDB" id="A0A1Y2BFA5"/>
<evidence type="ECO:0000313" key="3">
    <source>
        <dbReference type="Proteomes" id="UP000193642"/>
    </source>
</evidence>
<dbReference type="PANTHER" id="PTHR43130:SF15">
    <property type="entry name" value="THIJ_PFPI FAMILY PROTEIN (AFU_ORTHOLOGUE AFUA_5G14240)"/>
    <property type="match status" value="1"/>
</dbReference>
<feature type="domain" description="DJ-1/PfpI" evidence="1">
    <location>
        <begin position="14"/>
        <end position="174"/>
    </location>
</feature>